<keyword evidence="4" id="KW-0547">Nucleotide-binding</keyword>
<evidence type="ECO:0000259" key="8">
    <source>
        <dbReference type="Pfam" id="PF00501"/>
    </source>
</evidence>
<accession>A0ABS7GHZ0</accession>
<dbReference type="RefSeq" id="WP_220251582.1">
    <property type="nucleotide sequence ID" value="NZ_JAICCF010000003.1"/>
</dbReference>
<dbReference type="EMBL" id="JAICCF010000003">
    <property type="protein sequence ID" value="MBW8686267.1"/>
    <property type="molecule type" value="Genomic_DNA"/>
</dbReference>
<evidence type="ECO:0000313" key="11">
    <source>
        <dbReference type="EMBL" id="MBW8686267.1"/>
    </source>
</evidence>
<dbReference type="PANTHER" id="PTHR24095:SF14">
    <property type="entry name" value="ACETYL-COENZYME A SYNTHETASE 1"/>
    <property type="match status" value="1"/>
</dbReference>
<dbReference type="NCBIfam" id="TIGR02188">
    <property type="entry name" value="Ac_CoA_lig_AcsA"/>
    <property type="match status" value="1"/>
</dbReference>
<keyword evidence="12" id="KW-1185">Reference proteome</keyword>
<feature type="domain" description="Acetyl-coenzyme A synthetase N-terminal" evidence="10">
    <location>
        <begin position="13"/>
        <end position="68"/>
    </location>
</feature>
<dbReference type="Pfam" id="PF16177">
    <property type="entry name" value="ACAS_N"/>
    <property type="match status" value="1"/>
</dbReference>
<dbReference type="InterPro" id="IPR020845">
    <property type="entry name" value="AMP-binding_CS"/>
</dbReference>
<feature type="domain" description="AMP-binding enzyme C-terminal" evidence="9">
    <location>
        <begin position="522"/>
        <end position="600"/>
    </location>
</feature>
<sequence length="637" mass="71209">MAYPYQIKSLEEYQQNYQQSVIDPEGFWANVADHFYWRRKWDKVLEWNFKDPDVKWFTGGKLNITENCLDRHLGTLGNTPAIIWEPNDPEERHRVITYRDLYNKVCQFANVLKNNGVKKGDRVCIYMGMIPELAIAVLACARIGAIHSVVFGGFSAQSIADRIQDAQASLVITCDGAFRGNKDIPLKSVIDDALIGCPSVKKVIVCTRTRTPVSMIKGRDLWWEDEIKQVETMGNPPCPAEEMDAEDMLFILYTSGSTGKPKGVVHTCGGYMVYANYTFVNTFQYQPGEVYFCTADIGWITGHSYIIYGPLSAGATTLMFEGVPTYPDAGRLWSIVDKFRVNTLYTAPTAIRSLMGYGLGPVNHKDLSSLKKLGSVGEPINEEAWHWFKDHIGKGRCPIVDTWWQTETGGIMITPIAGITKEKPGYATLPLPGIQPILVDETGKEITGNNVNGNLCIKFPWPGMLRTTYGDHERCRTTYFATYDNLYFTGDGCLRDEDGYYRITGRVDDVLNVSGHRIGTAEVENAINMHAGVVESAVVGYPHDIKGQGIYAYVITEKQSHEAELVKRDILQTVSRIIGPIAKPDKIQFVSGLPKTRSGKIMRRILRKIAEGELDNLGDTSTLLDPAVVEDIKRGRL</sequence>
<evidence type="ECO:0000256" key="4">
    <source>
        <dbReference type="ARBA" id="ARBA00022741"/>
    </source>
</evidence>
<dbReference type="PROSITE" id="PS00455">
    <property type="entry name" value="AMP_BINDING"/>
    <property type="match status" value="1"/>
</dbReference>
<comment type="similarity">
    <text evidence="1">Belongs to the ATP-dependent AMP-binding enzyme family.</text>
</comment>
<gene>
    <name evidence="11" type="primary">acs</name>
    <name evidence="11" type="ORF">K1Y79_18150</name>
</gene>
<dbReference type="SUPFAM" id="SSF56801">
    <property type="entry name" value="Acetyl-CoA synthetase-like"/>
    <property type="match status" value="1"/>
</dbReference>
<organism evidence="11 12">
    <name type="scientific">Chitinophaga rhizophila</name>
    <dbReference type="NCBI Taxonomy" id="2866212"/>
    <lineage>
        <taxon>Bacteria</taxon>
        <taxon>Pseudomonadati</taxon>
        <taxon>Bacteroidota</taxon>
        <taxon>Chitinophagia</taxon>
        <taxon>Chitinophagales</taxon>
        <taxon>Chitinophagaceae</taxon>
        <taxon>Chitinophaga</taxon>
    </lineage>
</organism>
<evidence type="ECO:0000313" key="12">
    <source>
        <dbReference type="Proteomes" id="UP000812961"/>
    </source>
</evidence>
<dbReference type="InterPro" id="IPR000873">
    <property type="entry name" value="AMP-dep_synth/lig_dom"/>
</dbReference>
<keyword evidence="5" id="KW-0067">ATP-binding</keyword>
<dbReference type="InterPro" id="IPR045851">
    <property type="entry name" value="AMP-bd_C_sf"/>
</dbReference>
<comment type="caution">
    <text evidence="11">The sequence shown here is derived from an EMBL/GenBank/DDBJ whole genome shotgun (WGS) entry which is preliminary data.</text>
</comment>
<evidence type="ECO:0000259" key="9">
    <source>
        <dbReference type="Pfam" id="PF13193"/>
    </source>
</evidence>
<dbReference type="PANTHER" id="PTHR24095">
    <property type="entry name" value="ACETYL-COENZYME A SYNTHETASE"/>
    <property type="match status" value="1"/>
</dbReference>
<evidence type="ECO:0000256" key="6">
    <source>
        <dbReference type="ARBA" id="ARBA00022990"/>
    </source>
</evidence>
<dbReference type="Gene3D" id="3.30.300.30">
    <property type="match status" value="1"/>
</dbReference>
<dbReference type="NCBIfam" id="NF001208">
    <property type="entry name" value="PRK00174.1"/>
    <property type="match status" value="1"/>
</dbReference>
<keyword evidence="3 11" id="KW-0436">Ligase</keyword>
<keyword evidence="6" id="KW-0007">Acetylation</keyword>
<evidence type="ECO:0000256" key="3">
    <source>
        <dbReference type="ARBA" id="ARBA00022598"/>
    </source>
</evidence>
<dbReference type="CDD" id="cd05966">
    <property type="entry name" value="ACS"/>
    <property type="match status" value="1"/>
</dbReference>
<dbReference type="Gene3D" id="3.40.50.12780">
    <property type="entry name" value="N-terminal domain of ligase-like"/>
    <property type="match status" value="1"/>
</dbReference>
<evidence type="ECO:0000256" key="2">
    <source>
        <dbReference type="ARBA" id="ARBA00013275"/>
    </source>
</evidence>
<protein>
    <recommendedName>
        <fullName evidence="2 7">Acetate--CoA ligase</fullName>
        <ecNumber evidence="2 7">6.2.1.1</ecNumber>
    </recommendedName>
</protein>
<proteinExistence type="inferred from homology"/>
<dbReference type="InterPro" id="IPR025110">
    <property type="entry name" value="AMP-bd_C"/>
</dbReference>
<evidence type="ECO:0000256" key="5">
    <source>
        <dbReference type="ARBA" id="ARBA00022840"/>
    </source>
</evidence>
<evidence type="ECO:0000259" key="10">
    <source>
        <dbReference type="Pfam" id="PF16177"/>
    </source>
</evidence>
<dbReference type="GO" id="GO:0003987">
    <property type="term" value="F:acetate-CoA ligase activity"/>
    <property type="evidence" value="ECO:0007669"/>
    <property type="project" value="UniProtKB-EC"/>
</dbReference>
<evidence type="ECO:0000256" key="1">
    <source>
        <dbReference type="ARBA" id="ARBA00006432"/>
    </source>
</evidence>
<dbReference type="InterPro" id="IPR042099">
    <property type="entry name" value="ANL_N_sf"/>
</dbReference>
<name>A0ABS7GHZ0_9BACT</name>
<evidence type="ECO:0000256" key="7">
    <source>
        <dbReference type="NCBIfam" id="TIGR02188"/>
    </source>
</evidence>
<reference evidence="11 12" key="1">
    <citation type="submission" date="2021-08" db="EMBL/GenBank/DDBJ databases">
        <title>The genome sequence of Chitinophaga sp. B61.</title>
        <authorList>
            <person name="Zhang X."/>
        </authorList>
    </citation>
    <scope>NUCLEOTIDE SEQUENCE [LARGE SCALE GENOMIC DNA]</scope>
    <source>
        <strain evidence="11 12">B61</strain>
    </source>
</reference>
<dbReference type="EC" id="6.2.1.1" evidence="2 7"/>
<dbReference type="Pfam" id="PF00501">
    <property type="entry name" value="AMP-binding"/>
    <property type="match status" value="1"/>
</dbReference>
<dbReference type="Proteomes" id="UP000812961">
    <property type="component" value="Unassembled WGS sequence"/>
</dbReference>
<dbReference type="InterPro" id="IPR011904">
    <property type="entry name" value="Ac_CoA_lig"/>
</dbReference>
<feature type="domain" description="AMP-dependent synthetase/ligase" evidence="8">
    <location>
        <begin position="75"/>
        <end position="460"/>
    </location>
</feature>
<dbReference type="Pfam" id="PF13193">
    <property type="entry name" value="AMP-binding_C"/>
    <property type="match status" value="1"/>
</dbReference>
<dbReference type="InterPro" id="IPR032387">
    <property type="entry name" value="ACAS_N"/>
</dbReference>